<reference evidence="3" key="2">
    <citation type="submission" date="2021-01" db="EMBL/GenBank/DDBJ databases">
        <authorList>
            <person name="Kaushik A."/>
        </authorList>
    </citation>
    <scope>NUCLEOTIDE SEQUENCE</scope>
    <source>
        <strain evidence="3">AG2-2IIIB</strain>
    </source>
</reference>
<accession>A0A0K6FYI3</accession>
<dbReference type="AlphaFoldDB" id="A0A0K6FYI3"/>
<gene>
    <name evidence="3" type="ORF">RDB_LOCUS80362</name>
    <name evidence="4" type="ORF">RSOLAG22IIIB_09399</name>
</gene>
<organism evidence="4 5">
    <name type="scientific">Rhizoctonia solani</name>
    <dbReference type="NCBI Taxonomy" id="456999"/>
    <lineage>
        <taxon>Eukaryota</taxon>
        <taxon>Fungi</taxon>
        <taxon>Dikarya</taxon>
        <taxon>Basidiomycota</taxon>
        <taxon>Agaricomycotina</taxon>
        <taxon>Agaricomycetes</taxon>
        <taxon>Cantharellales</taxon>
        <taxon>Ceratobasidiaceae</taxon>
        <taxon>Rhizoctonia</taxon>
    </lineage>
</organism>
<dbReference type="CDD" id="cd00084">
    <property type="entry name" value="HMG-box_SF"/>
    <property type="match status" value="1"/>
</dbReference>
<reference evidence="4 5" key="1">
    <citation type="submission" date="2015-07" db="EMBL/GenBank/DDBJ databases">
        <authorList>
            <person name="Noorani M."/>
        </authorList>
    </citation>
    <scope>NUCLEOTIDE SEQUENCE [LARGE SCALE GENOMIC DNA]</scope>
    <source>
        <strain evidence="4">BBA 69670</strain>
    </source>
</reference>
<dbReference type="SUPFAM" id="SSF47095">
    <property type="entry name" value="HMG-box"/>
    <property type="match status" value="1"/>
</dbReference>
<dbReference type="InterPro" id="IPR056775">
    <property type="entry name" value="YABBY_C"/>
</dbReference>
<evidence type="ECO:0000256" key="1">
    <source>
        <dbReference type="SAM" id="MobiDB-lite"/>
    </source>
</evidence>
<feature type="domain" description="YABBY protein C-terminal" evidence="2">
    <location>
        <begin position="24"/>
        <end position="68"/>
    </location>
</feature>
<keyword evidence="5" id="KW-1185">Reference proteome</keyword>
<protein>
    <recommendedName>
        <fullName evidence="2">YABBY protein C-terminal domain-containing protein</fullName>
    </recommendedName>
</protein>
<name>A0A0K6FYI3_9AGAM</name>
<dbReference type="EMBL" id="CYGV01001221">
    <property type="protein sequence ID" value="CUA71173.1"/>
    <property type="molecule type" value="Genomic_DNA"/>
</dbReference>
<feature type="compositionally biased region" description="Basic and acidic residues" evidence="1">
    <location>
        <begin position="37"/>
        <end position="55"/>
    </location>
</feature>
<sequence length="72" mass="8026">MPRAASEKTSKKAKASPSTATGSKKKSSPYNVYMKSELARLKEKNPELSHKERFKMAATSWADSPENPKNQK</sequence>
<dbReference type="Gene3D" id="1.10.30.10">
    <property type="entry name" value="High mobility group box domain"/>
    <property type="match status" value="1"/>
</dbReference>
<feature type="compositionally biased region" description="Basic and acidic residues" evidence="1">
    <location>
        <begin position="1"/>
        <end position="10"/>
    </location>
</feature>
<evidence type="ECO:0000313" key="4">
    <source>
        <dbReference type="EMBL" id="CUA71173.1"/>
    </source>
</evidence>
<dbReference type="Proteomes" id="UP000663843">
    <property type="component" value="Unassembled WGS sequence"/>
</dbReference>
<feature type="region of interest" description="Disordered" evidence="1">
    <location>
        <begin position="1"/>
        <end position="72"/>
    </location>
</feature>
<evidence type="ECO:0000313" key="3">
    <source>
        <dbReference type="EMBL" id="CAE6445653.1"/>
    </source>
</evidence>
<proteinExistence type="predicted"/>
<evidence type="ECO:0000259" key="2">
    <source>
        <dbReference type="Pfam" id="PF04690"/>
    </source>
</evidence>
<dbReference type="Pfam" id="PF04690">
    <property type="entry name" value="YABBY"/>
    <property type="match status" value="1"/>
</dbReference>
<dbReference type="EMBL" id="CAJMWT010002516">
    <property type="protein sequence ID" value="CAE6445653.1"/>
    <property type="molecule type" value="Genomic_DNA"/>
</dbReference>
<dbReference type="InterPro" id="IPR036910">
    <property type="entry name" value="HMG_box_dom_sf"/>
</dbReference>
<evidence type="ECO:0000313" key="5">
    <source>
        <dbReference type="Proteomes" id="UP000044841"/>
    </source>
</evidence>
<dbReference type="Proteomes" id="UP000044841">
    <property type="component" value="Unassembled WGS sequence"/>
</dbReference>